<dbReference type="EMBL" id="MHKE01000009">
    <property type="protein sequence ID" value="OGY84291.1"/>
    <property type="molecule type" value="Genomic_DNA"/>
</dbReference>
<evidence type="ECO:0000256" key="1">
    <source>
        <dbReference type="SAM" id="Phobius"/>
    </source>
</evidence>
<dbReference type="AlphaFoldDB" id="A0A1G2B524"/>
<keyword evidence="1" id="KW-0472">Membrane</keyword>
<dbReference type="STRING" id="1798543.A2898_03105"/>
<dbReference type="Pfam" id="PF18933">
    <property type="entry name" value="PsbP_2"/>
    <property type="match status" value="1"/>
</dbReference>
<reference evidence="2 3" key="1">
    <citation type="journal article" date="2016" name="Nat. Commun.">
        <title>Thousands of microbial genomes shed light on interconnected biogeochemical processes in an aquifer system.</title>
        <authorList>
            <person name="Anantharaman K."/>
            <person name="Brown C.T."/>
            <person name="Hug L.A."/>
            <person name="Sharon I."/>
            <person name="Castelle C.J."/>
            <person name="Probst A.J."/>
            <person name="Thomas B.C."/>
            <person name="Singh A."/>
            <person name="Wilkins M.J."/>
            <person name="Karaoz U."/>
            <person name="Brodie E.L."/>
            <person name="Williams K.H."/>
            <person name="Hubbard S.S."/>
            <person name="Banfield J.F."/>
        </authorList>
    </citation>
    <scope>NUCLEOTIDE SEQUENCE [LARGE SCALE GENOMIC DNA]</scope>
</reference>
<dbReference type="Proteomes" id="UP000179164">
    <property type="component" value="Unassembled WGS sequence"/>
</dbReference>
<accession>A0A1G2B524</accession>
<keyword evidence="1" id="KW-1133">Transmembrane helix</keyword>
<comment type="caution">
    <text evidence="2">The sequence shown here is derived from an EMBL/GenBank/DDBJ whole genome shotgun (WGS) entry which is preliminary data.</text>
</comment>
<organism evidence="2 3">
    <name type="scientific">Candidatus Kerfeldbacteria bacterium RIFCSPLOWO2_01_FULL_48_11</name>
    <dbReference type="NCBI Taxonomy" id="1798543"/>
    <lineage>
        <taxon>Bacteria</taxon>
        <taxon>Candidatus Kerfeldiibacteriota</taxon>
    </lineage>
</organism>
<evidence type="ECO:0000313" key="2">
    <source>
        <dbReference type="EMBL" id="OGY84291.1"/>
    </source>
</evidence>
<name>A0A1G2B524_9BACT</name>
<keyword evidence="1" id="KW-0812">Transmembrane</keyword>
<feature type="transmembrane region" description="Helical" evidence="1">
    <location>
        <begin position="16"/>
        <end position="37"/>
    </location>
</feature>
<protein>
    <recommendedName>
        <fullName evidence="4">PsbP C-terminal domain-containing protein</fullName>
    </recommendedName>
</protein>
<proteinExistence type="predicted"/>
<evidence type="ECO:0000313" key="3">
    <source>
        <dbReference type="Proteomes" id="UP000179164"/>
    </source>
</evidence>
<sequence length="240" mass="26628">MDNQSSQPVNKTSTTAMMWVIFVVVLIVAGLGIYLWWQSGERNTNTNTLVNTTNTLNQNVNAAVNTNSASNVNTVDTSDWKTYKNDAYGISFTLPKDWTLENKRVTHGQYQDNLPSDQLVISPESSSVDFPAAGECVISIYPVAKTEDNVIDWINGSGIYSESGSEGLNIKNTQNREINSIVGTLVSEQGPNATQGRSFFFLIDNNLVRFSYYYDLDVSPRSEFMVYRDTCAAILQSIGK</sequence>
<gene>
    <name evidence="2" type="ORF">A2898_03105</name>
</gene>
<evidence type="ECO:0008006" key="4">
    <source>
        <dbReference type="Google" id="ProtNLM"/>
    </source>
</evidence>